<comment type="subcellular location">
    <subcellularLocation>
        <location evidence="1">Nucleus</location>
    </subcellularLocation>
</comment>
<name>E3MHG7_CAERE</name>
<dbReference type="InParanoid" id="E3MHG7"/>
<dbReference type="OMA" id="TEICIFA"/>
<evidence type="ECO:0000256" key="2">
    <source>
        <dbReference type="SAM" id="Phobius"/>
    </source>
</evidence>
<gene>
    <name evidence="3" type="ORF">CRE_22832</name>
</gene>
<keyword evidence="2" id="KW-0812">Transmembrane</keyword>
<dbReference type="OrthoDB" id="5846931at2759"/>
<evidence type="ECO:0000256" key="1">
    <source>
        <dbReference type="ARBA" id="ARBA00004123"/>
    </source>
</evidence>
<evidence type="ECO:0000313" key="4">
    <source>
        <dbReference type="Proteomes" id="UP000008281"/>
    </source>
</evidence>
<organism evidence="4">
    <name type="scientific">Caenorhabditis remanei</name>
    <name type="common">Caenorhabditis vulgaris</name>
    <dbReference type="NCBI Taxonomy" id="31234"/>
    <lineage>
        <taxon>Eukaryota</taxon>
        <taxon>Metazoa</taxon>
        <taxon>Ecdysozoa</taxon>
        <taxon>Nematoda</taxon>
        <taxon>Chromadorea</taxon>
        <taxon>Rhabditida</taxon>
        <taxon>Rhabditina</taxon>
        <taxon>Rhabditomorpha</taxon>
        <taxon>Rhabditoidea</taxon>
        <taxon>Rhabditidae</taxon>
        <taxon>Peloderinae</taxon>
        <taxon>Caenorhabditis</taxon>
    </lineage>
</organism>
<keyword evidence="4" id="KW-1185">Reference proteome</keyword>
<evidence type="ECO:0000313" key="3">
    <source>
        <dbReference type="EMBL" id="EFP02046.1"/>
    </source>
</evidence>
<dbReference type="EMBL" id="DS268445">
    <property type="protein sequence ID" value="EFP02046.1"/>
    <property type="molecule type" value="Genomic_DNA"/>
</dbReference>
<accession>E3MHG7</accession>
<reference evidence="3" key="1">
    <citation type="submission" date="2007-07" db="EMBL/GenBank/DDBJ databases">
        <title>PCAP assembly of the Caenorhabditis remanei genome.</title>
        <authorList>
            <consortium name="The Caenorhabditis remanei Sequencing Consortium"/>
            <person name="Wilson R.K."/>
        </authorList>
    </citation>
    <scope>NUCLEOTIDE SEQUENCE [LARGE SCALE GENOMIC DNA]</scope>
    <source>
        <strain evidence="3">PB4641</strain>
    </source>
</reference>
<dbReference type="SUPFAM" id="SSF46689">
    <property type="entry name" value="Homeodomain-like"/>
    <property type="match status" value="1"/>
</dbReference>
<dbReference type="HOGENOM" id="CLU_785798_0_0_1"/>
<sequence>MYNTEPWFILLPIEKHEYVEQEIKKFLSAFFEITFVNGTAEQKYTMINEWFTTAFNNMSENKIPIVFIKSIYAEMIRVAMEERGTPVIYDDMSKALQEIVWLEYTTLDLSVIKNLVDISKMMPVPGNQTRRMEALALLNAFTQVTLSYHSKIEAHAAWTVSFGIVFFSIFMDKLIKTMKTRDMRAESPSNSIKYVKKIPLPRGNFPVSNIQHPVKRLLAIHVRRKLEQIFADMGGRISGLQMMYLQDRFKQYMTPRQIKTYFKNLRAKARKCTIAKQEAEELPATSSLEILDFRRRSA</sequence>
<protein>
    <submittedName>
        <fullName evidence="3">Uncharacterized protein</fullName>
    </submittedName>
</protein>
<keyword evidence="2" id="KW-0472">Membrane</keyword>
<dbReference type="GO" id="GO:0005634">
    <property type="term" value="C:nucleus"/>
    <property type="evidence" value="ECO:0007669"/>
    <property type="project" value="UniProtKB-SubCell"/>
</dbReference>
<keyword evidence="2" id="KW-1133">Transmembrane helix</keyword>
<dbReference type="InterPro" id="IPR009057">
    <property type="entry name" value="Homeodomain-like_sf"/>
</dbReference>
<dbReference type="Proteomes" id="UP000008281">
    <property type="component" value="Unassembled WGS sequence"/>
</dbReference>
<proteinExistence type="predicted"/>
<dbReference type="AlphaFoldDB" id="E3MHG7"/>
<feature type="transmembrane region" description="Helical" evidence="2">
    <location>
        <begin position="156"/>
        <end position="175"/>
    </location>
</feature>